<dbReference type="Proteomes" id="UP001501442">
    <property type="component" value="Unassembled WGS sequence"/>
</dbReference>
<dbReference type="InterPro" id="IPR017871">
    <property type="entry name" value="ABC_transporter-like_CS"/>
</dbReference>
<gene>
    <name evidence="6" type="ORF">GCM10023196_097390</name>
</gene>
<comment type="caution">
    <text evidence="6">The sequence shown here is derived from an EMBL/GenBank/DDBJ whole genome shotgun (WGS) entry which is preliminary data.</text>
</comment>
<keyword evidence="4 6" id="KW-0067">ATP-binding</keyword>
<evidence type="ECO:0000256" key="3">
    <source>
        <dbReference type="ARBA" id="ARBA00022741"/>
    </source>
</evidence>
<dbReference type="InterPro" id="IPR003439">
    <property type="entry name" value="ABC_transporter-like_ATP-bd"/>
</dbReference>
<accession>A0ABP8UUW1</accession>
<dbReference type="Pfam" id="PF00005">
    <property type="entry name" value="ABC_tran"/>
    <property type="match status" value="1"/>
</dbReference>
<evidence type="ECO:0000256" key="4">
    <source>
        <dbReference type="ARBA" id="ARBA00022840"/>
    </source>
</evidence>
<dbReference type="PANTHER" id="PTHR43335:SF4">
    <property type="entry name" value="ABC TRANSPORTER, ATP-BINDING PROTEIN"/>
    <property type="match status" value="1"/>
</dbReference>
<name>A0ABP8UUW1_9ACTN</name>
<organism evidence="6 7">
    <name type="scientific">Actinoallomurus vinaceus</name>
    <dbReference type="NCBI Taxonomy" id="1080074"/>
    <lineage>
        <taxon>Bacteria</taxon>
        <taxon>Bacillati</taxon>
        <taxon>Actinomycetota</taxon>
        <taxon>Actinomycetes</taxon>
        <taxon>Streptosporangiales</taxon>
        <taxon>Thermomonosporaceae</taxon>
        <taxon>Actinoallomurus</taxon>
    </lineage>
</organism>
<feature type="domain" description="ABC transporter" evidence="5">
    <location>
        <begin position="2"/>
        <end position="227"/>
    </location>
</feature>
<reference evidence="7" key="1">
    <citation type="journal article" date="2019" name="Int. J. Syst. Evol. Microbiol.">
        <title>The Global Catalogue of Microorganisms (GCM) 10K type strain sequencing project: providing services to taxonomists for standard genome sequencing and annotation.</title>
        <authorList>
            <consortium name="The Broad Institute Genomics Platform"/>
            <consortium name="The Broad Institute Genome Sequencing Center for Infectious Disease"/>
            <person name="Wu L."/>
            <person name="Ma J."/>
        </authorList>
    </citation>
    <scope>NUCLEOTIDE SEQUENCE [LARGE SCALE GENOMIC DNA]</scope>
    <source>
        <strain evidence="7">JCM 17939</strain>
    </source>
</reference>
<dbReference type="SMART" id="SM00382">
    <property type="entry name" value="AAA"/>
    <property type="match status" value="1"/>
</dbReference>
<evidence type="ECO:0000313" key="7">
    <source>
        <dbReference type="Proteomes" id="UP001501442"/>
    </source>
</evidence>
<dbReference type="EMBL" id="BAABHK010000024">
    <property type="protein sequence ID" value="GAA4638679.1"/>
    <property type="molecule type" value="Genomic_DNA"/>
</dbReference>
<evidence type="ECO:0000313" key="6">
    <source>
        <dbReference type="EMBL" id="GAA4638679.1"/>
    </source>
</evidence>
<evidence type="ECO:0000256" key="2">
    <source>
        <dbReference type="ARBA" id="ARBA00022448"/>
    </source>
</evidence>
<dbReference type="PANTHER" id="PTHR43335">
    <property type="entry name" value="ABC TRANSPORTER, ATP-BINDING PROTEIN"/>
    <property type="match status" value="1"/>
</dbReference>
<dbReference type="RefSeq" id="WP_345442194.1">
    <property type="nucleotide sequence ID" value="NZ_BAABHK010000024.1"/>
</dbReference>
<keyword evidence="7" id="KW-1185">Reference proteome</keyword>
<keyword evidence="3" id="KW-0547">Nucleotide-binding</keyword>
<dbReference type="PROSITE" id="PS50893">
    <property type="entry name" value="ABC_TRANSPORTER_2"/>
    <property type="match status" value="1"/>
</dbReference>
<evidence type="ECO:0000256" key="1">
    <source>
        <dbReference type="ARBA" id="ARBA00005417"/>
    </source>
</evidence>
<dbReference type="Gene3D" id="3.40.50.300">
    <property type="entry name" value="P-loop containing nucleotide triphosphate hydrolases"/>
    <property type="match status" value="1"/>
</dbReference>
<dbReference type="InterPro" id="IPR003593">
    <property type="entry name" value="AAA+_ATPase"/>
</dbReference>
<keyword evidence="2" id="KW-0813">Transport</keyword>
<dbReference type="PROSITE" id="PS00211">
    <property type="entry name" value="ABC_TRANSPORTER_1"/>
    <property type="match status" value="1"/>
</dbReference>
<dbReference type="SUPFAM" id="SSF52540">
    <property type="entry name" value="P-loop containing nucleoside triphosphate hydrolases"/>
    <property type="match status" value="1"/>
</dbReference>
<proteinExistence type="inferred from homology"/>
<evidence type="ECO:0000259" key="5">
    <source>
        <dbReference type="PROSITE" id="PS50893"/>
    </source>
</evidence>
<sequence length="308" mass="33508">MIEVQNLTKRYGDTVAVDRLSFTVRPGQVTGFLGPNGAGKSTTMRMMLGLDRPAAGRVLINGRPYDRLTEPLRWVGALLEATAVHRGRRAQDHLRWLARSNRIPKTRVREVLAMVGLESVARKRTKGFSLGMSQRLGIAAALLGDPPVLLFDEPLNGLDPEGIVWIRNLMKRLAAEGRTVFVSSHLMNEMALTADHLVVIGRGRLLADTTVAQFVAAHTRSFVRIRTPEPERMRDVLIAAGVTVAQAADGALEADGTDAATIGEIAAARRLIVHEVSTQTASLEEAFMRLTGDVVDYRAGYGAGGPQW</sequence>
<protein>
    <submittedName>
        <fullName evidence="6">ABC transporter ATP-binding protein</fullName>
    </submittedName>
</protein>
<dbReference type="GO" id="GO:0005524">
    <property type="term" value="F:ATP binding"/>
    <property type="evidence" value="ECO:0007669"/>
    <property type="project" value="UniProtKB-KW"/>
</dbReference>
<dbReference type="InterPro" id="IPR027417">
    <property type="entry name" value="P-loop_NTPase"/>
</dbReference>
<comment type="similarity">
    <text evidence="1">Belongs to the ABC transporter superfamily.</text>
</comment>